<organism evidence="1 2">
    <name type="scientific">Tanacetum coccineum</name>
    <dbReference type="NCBI Taxonomy" id="301880"/>
    <lineage>
        <taxon>Eukaryota</taxon>
        <taxon>Viridiplantae</taxon>
        <taxon>Streptophyta</taxon>
        <taxon>Embryophyta</taxon>
        <taxon>Tracheophyta</taxon>
        <taxon>Spermatophyta</taxon>
        <taxon>Magnoliopsida</taxon>
        <taxon>eudicotyledons</taxon>
        <taxon>Gunneridae</taxon>
        <taxon>Pentapetalae</taxon>
        <taxon>asterids</taxon>
        <taxon>campanulids</taxon>
        <taxon>Asterales</taxon>
        <taxon>Asteraceae</taxon>
        <taxon>Asteroideae</taxon>
        <taxon>Anthemideae</taxon>
        <taxon>Anthemidinae</taxon>
        <taxon>Tanacetum</taxon>
    </lineage>
</organism>
<dbReference type="EMBL" id="BQNB010020780">
    <property type="protein sequence ID" value="GJT99530.1"/>
    <property type="molecule type" value="Genomic_DNA"/>
</dbReference>
<keyword evidence="2" id="KW-1185">Reference proteome</keyword>
<accession>A0ABQ5IH76</accession>
<reference evidence="1" key="2">
    <citation type="submission" date="2022-01" db="EMBL/GenBank/DDBJ databases">
        <authorList>
            <person name="Yamashiro T."/>
            <person name="Shiraishi A."/>
            <person name="Satake H."/>
            <person name="Nakayama K."/>
        </authorList>
    </citation>
    <scope>NUCLEOTIDE SEQUENCE</scope>
</reference>
<evidence type="ECO:0000313" key="2">
    <source>
        <dbReference type="Proteomes" id="UP001151760"/>
    </source>
</evidence>
<proteinExistence type="predicted"/>
<name>A0ABQ5IH76_9ASTR</name>
<evidence type="ECO:0000313" key="1">
    <source>
        <dbReference type="EMBL" id="GJT99530.1"/>
    </source>
</evidence>
<comment type="caution">
    <text evidence="1">The sequence shown here is derived from an EMBL/GenBank/DDBJ whole genome shotgun (WGS) entry which is preliminary data.</text>
</comment>
<sequence length="162" mass="18647">MDDVNLTMEAYIELEVEKSRRHDLENDSIKVNVSSDDIVIEQSKNGIDANVDTQSDVFDKDFETNRDIHSEPFNMKDYIIMIKVVIQKYGTTTTQSSKAFVAQILGPRTLIDRLRMVYIGAEGQDLFTSHAWRKRGARMPSGHFMGRLAEHFGWLLKRDYGD</sequence>
<dbReference type="Proteomes" id="UP001151760">
    <property type="component" value="Unassembled WGS sequence"/>
</dbReference>
<reference evidence="1" key="1">
    <citation type="journal article" date="2022" name="Int. J. Mol. Sci.">
        <title>Draft Genome of Tanacetum Coccineum: Genomic Comparison of Closely Related Tanacetum-Family Plants.</title>
        <authorList>
            <person name="Yamashiro T."/>
            <person name="Shiraishi A."/>
            <person name="Nakayama K."/>
            <person name="Satake H."/>
        </authorList>
    </citation>
    <scope>NUCLEOTIDE SEQUENCE</scope>
</reference>
<gene>
    <name evidence="1" type="ORF">Tco_1109869</name>
</gene>
<protein>
    <submittedName>
        <fullName evidence="1">Uncharacterized protein</fullName>
    </submittedName>
</protein>